<feature type="compositionally biased region" description="Polar residues" evidence="2">
    <location>
        <begin position="1038"/>
        <end position="1048"/>
    </location>
</feature>
<feature type="region of interest" description="Disordered" evidence="2">
    <location>
        <begin position="1"/>
        <end position="27"/>
    </location>
</feature>
<evidence type="ECO:0000313" key="3">
    <source>
        <dbReference type="EMBL" id="KZP34505.1"/>
    </source>
</evidence>
<feature type="compositionally biased region" description="Low complexity" evidence="2">
    <location>
        <begin position="9"/>
        <end position="27"/>
    </location>
</feature>
<evidence type="ECO:0000313" key="4">
    <source>
        <dbReference type="Proteomes" id="UP000076532"/>
    </source>
</evidence>
<feature type="compositionally biased region" description="Low complexity" evidence="2">
    <location>
        <begin position="611"/>
        <end position="622"/>
    </location>
</feature>
<dbReference type="AlphaFoldDB" id="A0A166X7Q4"/>
<feature type="compositionally biased region" description="Pro residues" evidence="2">
    <location>
        <begin position="1056"/>
        <end position="1066"/>
    </location>
</feature>
<name>A0A166X7Q4_9AGAM</name>
<accession>A0A166X7Q4</accession>
<feature type="compositionally biased region" description="Polar residues" evidence="2">
    <location>
        <begin position="146"/>
        <end position="161"/>
    </location>
</feature>
<evidence type="ECO:0000256" key="1">
    <source>
        <dbReference type="SAM" id="Coils"/>
    </source>
</evidence>
<sequence length="1233" mass="132382">MDTLHFRMQSSSNTAQSSAAPEPPSMASFAFREIGRVPALFSRISDEPVDPGGSDNRWRSESPQSLHDGVDEARVSSASSGLQHVDDVDMYNDTDAPNVASPPTHQSLISRIGPSHQSSSIPSSPNETPIQTRVSQTGDRFARSFPKTTKNQVSHSTNQNPPAYDASPILNTGAASALGNAQHAKSQASPSRASNAPDLIYPPPTHSPEVLQPPGQSEHHTNIPSPGVDLRSASSSSNDNILIPTDAPCGTVPNTVTIGEEAMESTTEKMVHMQTRLQNVLAQTNKSRDSRTAVMDSPSLGSLRSQSPTASPAAVLSADLPKSQVQADSRDDSHLLVGNTATGRQDHASTALTRVLQIVPSNGVLDSAGILSQSTPPQSAEYIFSPQLETSAHNVQSLSIVPHNPNLLGDVVSPTLIQWIDDAPRARAELNLLSKRVSVAEATVGALRAELATSADAQANARAQATEATLLLTACQAENVALRNSLATMQDDNAALHKSLQEKEQELQRETEKSLQLERETTKVLDLAHQCLERIEGPQADSNPPASTLGAGEIPDEAPLPPEGVLSSSDQNQIAPEAQVHEQKLAQQLQERSKGKSAAAKPPAHDGRIGSASSAHNASQSQERGGLQGASLGASNLAPPSNIPIHHLPPTSPALAGQPNVQPFHPPTQQSQKASGLPSASHAAVHDHQNLQSTALSNESISSKDRRNALGEGEVRPAANITTMADPATWSRSNVSVKTEPRDMDVKMEDAKQPASAVPPNAPKTRTARAARRAAKALDINPATPSTLLSNTTQAYAPSASHTHIHGALPIQSSANAISGPPSPQNRRVRHERESLTNGYYGHPLDASYNDTVAYNEDFDNRVRDPTSTILTGEQAPVRGFFPTIPATDRASSISGGDGGWHRTPNLGQSEPHSFHISATRGARAMTPPPYRSYDHYSPPSRSPKTPPLPPPYVYRRPSGQYSPSSVLHHPNHVARSPARSLSPNSPYRPMPNRKRYRSRSRSRSADRYSSNQDHPSRRPWQTEPERTERPGSFSEYGPSSRSRNSPNLARDHLPPTRPLTPPPPSGITTQYGKREIYPPVYSDRNPPPSDLQDAFNHHRRASDSHRGSAYEPNADSSNEPRGRPSSLINRMATAQPSSELSHQPNTNKNLLDRMSESRGNTVQQANSNGENSVARKPIPQTYRGSPRGRGQGKTARGRGAGRGAAPQHMHNPLMDRMQGPSRGDLADRISSQ</sequence>
<feature type="region of interest" description="Disordered" evidence="2">
    <location>
        <begin position="282"/>
        <end position="315"/>
    </location>
</feature>
<feature type="compositionally biased region" description="Basic and acidic residues" evidence="2">
    <location>
        <begin position="702"/>
        <end position="715"/>
    </location>
</feature>
<proteinExistence type="predicted"/>
<organism evidence="3 4">
    <name type="scientific">Athelia psychrophila</name>
    <dbReference type="NCBI Taxonomy" id="1759441"/>
    <lineage>
        <taxon>Eukaryota</taxon>
        <taxon>Fungi</taxon>
        <taxon>Dikarya</taxon>
        <taxon>Basidiomycota</taxon>
        <taxon>Agaricomycotina</taxon>
        <taxon>Agaricomycetes</taxon>
        <taxon>Agaricomycetidae</taxon>
        <taxon>Atheliales</taxon>
        <taxon>Atheliaceae</taxon>
        <taxon>Athelia</taxon>
    </lineage>
</organism>
<keyword evidence="1" id="KW-0175">Coiled coil</keyword>
<feature type="region of interest" description="Disordered" evidence="2">
    <location>
        <begin position="813"/>
        <end position="832"/>
    </location>
</feature>
<reference evidence="3 4" key="1">
    <citation type="journal article" date="2016" name="Mol. Biol. Evol.">
        <title>Comparative Genomics of Early-Diverging Mushroom-Forming Fungi Provides Insights into the Origins of Lignocellulose Decay Capabilities.</title>
        <authorList>
            <person name="Nagy L.G."/>
            <person name="Riley R."/>
            <person name="Tritt A."/>
            <person name="Adam C."/>
            <person name="Daum C."/>
            <person name="Floudas D."/>
            <person name="Sun H."/>
            <person name="Yadav J.S."/>
            <person name="Pangilinan J."/>
            <person name="Larsson K.H."/>
            <person name="Matsuura K."/>
            <person name="Barry K."/>
            <person name="Labutti K."/>
            <person name="Kuo R."/>
            <person name="Ohm R.A."/>
            <person name="Bhattacharya S.S."/>
            <person name="Shirouzu T."/>
            <person name="Yoshinaga Y."/>
            <person name="Martin F.M."/>
            <person name="Grigoriev I.V."/>
            <person name="Hibbett D.S."/>
        </authorList>
    </citation>
    <scope>NUCLEOTIDE SEQUENCE [LARGE SCALE GENOMIC DNA]</scope>
    <source>
        <strain evidence="3 4">CBS 109695</strain>
    </source>
</reference>
<feature type="compositionally biased region" description="Polar residues" evidence="2">
    <location>
        <begin position="1158"/>
        <end position="1172"/>
    </location>
</feature>
<evidence type="ECO:0000256" key="2">
    <source>
        <dbReference type="SAM" id="MobiDB-lite"/>
    </source>
</evidence>
<gene>
    <name evidence="3" type="ORF">FIBSPDRAFT_924011</name>
</gene>
<dbReference type="EMBL" id="KV417480">
    <property type="protein sequence ID" value="KZP34505.1"/>
    <property type="molecule type" value="Genomic_DNA"/>
</dbReference>
<feature type="compositionally biased region" description="Polar residues" evidence="2">
    <location>
        <begin position="690"/>
        <end position="701"/>
    </location>
</feature>
<dbReference type="Proteomes" id="UP000076532">
    <property type="component" value="Unassembled WGS sequence"/>
</dbReference>
<feature type="compositionally biased region" description="Polar residues" evidence="2">
    <location>
        <begin position="299"/>
        <end position="310"/>
    </location>
</feature>
<feature type="compositionally biased region" description="Low complexity" evidence="2">
    <location>
        <begin position="114"/>
        <end position="125"/>
    </location>
</feature>
<feature type="compositionally biased region" description="Polar residues" evidence="2">
    <location>
        <begin position="183"/>
        <end position="194"/>
    </location>
</feature>
<feature type="region of interest" description="Disordered" evidence="2">
    <location>
        <begin position="535"/>
        <end position="742"/>
    </location>
</feature>
<feature type="compositionally biased region" description="Pro residues" evidence="2">
    <location>
        <begin position="941"/>
        <end position="953"/>
    </location>
</feature>
<keyword evidence="4" id="KW-1185">Reference proteome</keyword>
<dbReference type="OrthoDB" id="10654836at2759"/>
<feature type="region of interest" description="Disordered" evidence="2">
    <location>
        <begin position="1158"/>
        <end position="1233"/>
    </location>
</feature>
<feature type="compositionally biased region" description="Basic residues" evidence="2">
    <location>
        <begin position="992"/>
        <end position="1003"/>
    </location>
</feature>
<protein>
    <submittedName>
        <fullName evidence="3">Uncharacterized protein</fullName>
    </submittedName>
</protein>
<feature type="region of interest" description="Disordered" evidence="2">
    <location>
        <begin position="42"/>
        <end position="249"/>
    </location>
</feature>
<feature type="coiled-coil region" evidence="1">
    <location>
        <begin position="486"/>
        <end position="520"/>
    </location>
</feature>
<feature type="region of interest" description="Disordered" evidence="2">
    <location>
        <begin position="881"/>
        <end position="1127"/>
    </location>
</feature>
<feature type="compositionally biased region" description="Polar residues" evidence="2">
    <location>
        <begin position="126"/>
        <end position="138"/>
    </location>
</feature>